<evidence type="ECO:0000313" key="3">
    <source>
        <dbReference type="EMBL" id="GIN58741.1"/>
    </source>
</evidence>
<dbReference type="InterPro" id="IPR006976">
    <property type="entry name" value="VanZ-like"/>
</dbReference>
<reference evidence="3 4" key="1">
    <citation type="submission" date="2021-03" db="EMBL/GenBank/DDBJ databases">
        <title>Antimicrobial resistance genes in bacteria isolated from Japanese honey, and their potential for conferring macrolide and lincosamide resistance in the American foulbrood pathogen Paenibacillus larvae.</title>
        <authorList>
            <person name="Okamoto M."/>
            <person name="Kumagai M."/>
            <person name="Kanamori H."/>
            <person name="Takamatsu D."/>
        </authorList>
    </citation>
    <scope>NUCLEOTIDE SEQUENCE [LARGE SCALE GENOMIC DNA]</scope>
    <source>
        <strain evidence="3 4">J8TS2</strain>
    </source>
</reference>
<keyword evidence="4" id="KW-1185">Reference proteome</keyword>
<gene>
    <name evidence="3" type="ORF">J8TS2_30600</name>
</gene>
<name>A0ABQ4KML3_9BACI</name>
<keyword evidence="1" id="KW-0472">Membrane</keyword>
<dbReference type="PANTHER" id="PTHR36834">
    <property type="entry name" value="MEMBRANE PROTEIN-RELATED"/>
    <property type="match status" value="1"/>
</dbReference>
<keyword evidence="1" id="KW-0812">Transmembrane</keyword>
<evidence type="ECO:0000313" key="4">
    <source>
        <dbReference type="Proteomes" id="UP000679950"/>
    </source>
</evidence>
<feature type="transmembrane region" description="Helical" evidence="1">
    <location>
        <begin position="89"/>
        <end position="110"/>
    </location>
</feature>
<feature type="transmembrane region" description="Helical" evidence="1">
    <location>
        <begin position="34"/>
        <end position="54"/>
    </location>
</feature>
<comment type="caution">
    <text evidence="3">The sequence shown here is derived from an EMBL/GenBank/DDBJ whole genome shotgun (WGS) entry which is preliminary data.</text>
</comment>
<dbReference type="RefSeq" id="WP_158321251.1">
    <property type="nucleotide sequence ID" value="NZ_BORB01000029.1"/>
</dbReference>
<dbReference type="InterPro" id="IPR053150">
    <property type="entry name" value="Teicoplanin_resist-assoc"/>
</dbReference>
<proteinExistence type="predicted"/>
<feature type="transmembrane region" description="Helical" evidence="1">
    <location>
        <begin position="117"/>
        <end position="137"/>
    </location>
</feature>
<evidence type="ECO:0000259" key="2">
    <source>
        <dbReference type="Pfam" id="PF04892"/>
    </source>
</evidence>
<feature type="transmembrane region" description="Helical" evidence="1">
    <location>
        <begin position="6"/>
        <end position="22"/>
    </location>
</feature>
<dbReference type="Proteomes" id="UP000679950">
    <property type="component" value="Unassembled WGS sequence"/>
</dbReference>
<accession>A0ABQ4KML3</accession>
<keyword evidence="1" id="KW-1133">Transmembrane helix</keyword>
<dbReference type="PANTHER" id="PTHR36834:SF1">
    <property type="entry name" value="INTEGRAL MEMBRANE PROTEIN"/>
    <property type="match status" value="1"/>
</dbReference>
<sequence>MWSGLIILGIFSILWIMYRNKRYKKKYVDSSRELVVNLFFVYLLSVIFLTMQPFHWNLPFGIWGGKTTYHFDFHLFYELKNMSNTKLQMLYSVGNVALFIPFGLFVPLLFQHCQRLWMIVLLGFASSLTIELIQTFFTMTRRGTLDDLVFNTSGAVIGYSLYIVAKMVIKKIPVIHTAE</sequence>
<feature type="transmembrane region" description="Helical" evidence="1">
    <location>
        <begin position="149"/>
        <end position="169"/>
    </location>
</feature>
<evidence type="ECO:0000256" key="1">
    <source>
        <dbReference type="SAM" id="Phobius"/>
    </source>
</evidence>
<protein>
    <recommendedName>
        <fullName evidence="2">VanZ-like domain-containing protein</fullName>
    </recommendedName>
</protein>
<dbReference type="Pfam" id="PF04892">
    <property type="entry name" value="VanZ"/>
    <property type="match status" value="1"/>
</dbReference>
<organism evidence="3 4">
    <name type="scientific">Lederbergia ruris</name>
    <dbReference type="NCBI Taxonomy" id="217495"/>
    <lineage>
        <taxon>Bacteria</taxon>
        <taxon>Bacillati</taxon>
        <taxon>Bacillota</taxon>
        <taxon>Bacilli</taxon>
        <taxon>Bacillales</taxon>
        <taxon>Bacillaceae</taxon>
        <taxon>Lederbergia</taxon>
    </lineage>
</organism>
<feature type="domain" description="VanZ-like" evidence="2">
    <location>
        <begin position="39"/>
        <end position="165"/>
    </location>
</feature>
<dbReference type="EMBL" id="BORB01000029">
    <property type="protein sequence ID" value="GIN58741.1"/>
    <property type="molecule type" value="Genomic_DNA"/>
</dbReference>